<accession>A0A8A0RNP6</accession>
<dbReference type="EC" id="6.2.1.22" evidence="3"/>
<dbReference type="InterPro" id="IPR016181">
    <property type="entry name" value="Acyl_CoA_acyltransferase"/>
</dbReference>
<dbReference type="NCBIfam" id="TIGR00124">
    <property type="entry name" value="cit_ly_ligase"/>
    <property type="match status" value="1"/>
</dbReference>
<dbReference type="GO" id="GO:0016747">
    <property type="term" value="F:acyltransferase activity, transferring groups other than amino-acyl groups"/>
    <property type="evidence" value="ECO:0007669"/>
    <property type="project" value="InterPro"/>
</dbReference>
<evidence type="ECO:0000256" key="1">
    <source>
        <dbReference type="ARBA" id="ARBA00022741"/>
    </source>
</evidence>
<dbReference type="SMART" id="SM00764">
    <property type="entry name" value="Citrate_ly_lig"/>
    <property type="match status" value="1"/>
</dbReference>
<dbReference type="RefSeq" id="WP_206706566.1">
    <property type="nucleotide sequence ID" value="NZ_CP059066.1"/>
</dbReference>
<dbReference type="Gene3D" id="3.40.630.30">
    <property type="match status" value="1"/>
</dbReference>
<keyword evidence="2 3" id="KW-0067">ATP-binding</keyword>
<dbReference type="InterPro" id="IPR005216">
    <property type="entry name" value="Citrate_lyase_ligase"/>
</dbReference>
<keyword evidence="6" id="KW-1185">Reference proteome</keyword>
<evidence type="ECO:0000313" key="5">
    <source>
        <dbReference type="EMBL" id="QSQ09208.1"/>
    </source>
</evidence>
<name>A0A8A0RNP6_9FIRM</name>
<comment type="catalytic activity">
    <reaction evidence="3">
        <text>holo-[citrate lyase ACP] + acetate + ATP = acetyl-[citrate lyase ACP] + AMP + diphosphate</text>
        <dbReference type="Rhea" id="RHEA:23788"/>
        <dbReference type="Rhea" id="RHEA-COMP:10158"/>
        <dbReference type="Rhea" id="RHEA-COMP:13710"/>
        <dbReference type="ChEBI" id="CHEBI:30089"/>
        <dbReference type="ChEBI" id="CHEBI:30616"/>
        <dbReference type="ChEBI" id="CHEBI:33019"/>
        <dbReference type="ChEBI" id="CHEBI:82683"/>
        <dbReference type="ChEBI" id="CHEBI:137976"/>
        <dbReference type="ChEBI" id="CHEBI:456215"/>
        <dbReference type="EC" id="6.2.1.22"/>
    </reaction>
</comment>
<dbReference type="AlphaFoldDB" id="A0A8A0RNP6"/>
<dbReference type="PIRSF" id="PIRSF005751">
    <property type="entry name" value="Acet_citr_lig"/>
    <property type="match status" value="1"/>
</dbReference>
<gene>
    <name evidence="5" type="primary">citC</name>
    <name evidence="5" type="ORF">H0A61_01567</name>
</gene>
<protein>
    <recommendedName>
        <fullName evidence="3">[Citrate [pro-3S]-lyase] ligase</fullName>
        <ecNumber evidence="3">6.2.1.22</ecNumber>
    </recommendedName>
</protein>
<keyword evidence="1 3" id="KW-0547">Nucleotide-binding</keyword>
<dbReference type="EMBL" id="CP059066">
    <property type="protein sequence ID" value="QSQ09208.1"/>
    <property type="molecule type" value="Genomic_DNA"/>
</dbReference>
<dbReference type="GO" id="GO:0005524">
    <property type="term" value="F:ATP binding"/>
    <property type="evidence" value="ECO:0007669"/>
    <property type="project" value="UniProtKB-UniRule"/>
</dbReference>
<organism evidence="5 6">
    <name type="scientific">Koleobacter methoxysyntrophicus</name>
    <dbReference type="NCBI Taxonomy" id="2751313"/>
    <lineage>
        <taxon>Bacteria</taxon>
        <taxon>Bacillati</taxon>
        <taxon>Bacillota</taxon>
        <taxon>Clostridia</taxon>
        <taxon>Koleobacterales</taxon>
        <taxon>Koleobacteraceae</taxon>
        <taxon>Koleobacter</taxon>
    </lineage>
</organism>
<proteinExistence type="predicted"/>
<keyword evidence="3 5" id="KW-0436">Ligase</keyword>
<dbReference type="PANTHER" id="PTHR40599:SF1">
    <property type="entry name" value="[CITRATE [PRO-3S]-LYASE] LIGASE"/>
    <property type="match status" value="1"/>
</dbReference>
<dbReference type="GO" id="GO:0008771">
    <property type="term" value="F:[citrate (pro-3S)-lyase] ligase activity"/>
    <property type="evidence" value="ECO:0007669"/>
    <property type="project" value="UniProtKB-EC"/>
</dbReference>
<sequence length="344" mass="38460">MFYEREINLNRSEEANKVRGFLNSLGLKFPEGSEYTVGVFYGEEIVGTGSLAGSVLQGIGIAPQFQGEGISARIITNLMKKALGKGREHLFIFTKPETAAQFQNLGFKKVAEALPFAVLLEWGGQGIDGFKSHLMKISRNKPEGASCIVVNCNPFTMGHRYLIEKAARESPWLYILVVEEDRSLFPFHVRFRLIKEGVKDLKNLSVIPGGEYVISSATFPSYFTREEDLAAAQASLDLEVFSTHIAPPLKVIKRYVGEEPYCPVTSVYNRCMKELLPQKGIQVVEVPRLKIGVEAVSASRVRELIKRGGVEKTRELVPESTYSYLVSPEAREVIERIKRSSSRH</sequence>
<evidence type="ECO:0000259" key="4">
    <source>
        <dbReference type="PROSITE" id="PS51186"/>
    </source>
</evidence>
<dbReference type="PROSITE" id="PS51186">
    <property type="entry name" value="GNAT"/>
    <property type="match status" value="1"/>
</dbReference>
<dbReference type="Proteomes" id="UP000662904">
    <property type="component" value="Chromosome"/>
</dbReference>
<evidence type="ECO:0000256" key="2">
    <source>
        <dbReference type="ARBA" id="ARBA00022840"/>
    </source>
</evidence>
<dbReference type="Pfam" id="PF13673">
    <property type="entry name" value="Acetyltransf_10"/>
    <property type="match status" value="1"/>
</dbReference>
<dbReference type="KEGG" id="kme:H0A61_01567"/>
<comment type="function">
    <text evidence="3">Acetylation of prosthetic group (2-(5''-phosphoribosyl)-3'-dephosphocoenzyme-A) of the gamma subunit of citrate lyase.</text>
</comment>
<evidence type="ECO:0000256" key="3">
    <source>
        <dbReference type="PIRNR" id="PIRNR005751"/>
    </source>
</evidence>
<dbReference type="InterPro" id="IPR013166">
    <property type="entry name" value="Citrate_lyase_ligase_C"/>
</dbReference>
<reference evidence="5" key="1">
    <citation type="submission" date="2020-07" db="EMBL/GenBank/DDBJ databases">
        <title>Koleobacter methoxysyntrophicus gen. nov., sp. nov., a novel anaerobic bacterium isolated from deep subsurface oil field and proposal of Koleobacterales ord. nov. in the phylum Firmicutes.</title>
        <authorList>
            <person name="Sakamoto S."/>
            <person name="Tamaki H."/>
        </authorList>
    </citation>
    <scope>NUCLEOTIDE SEQUENCE</scope>
    <source>
        <strain evidence="5">NRmbB1</strain>
    </source>
</reference>
<dbReference type="PANTHER" id="PTHR40599">
    <property type="entry name" value="[CITRATE [PRO-3S]-LYASE] LIGASE"/>
    <property type="match status" value="1"/>
</dbReference>
<dbReference type="SUPFAM" id="SSF52374">
    <property type="entry name" value="Nucleotidylyl transferase"/>
    <property type="match status" value="1"/>
</dbReference>
<dbReference type="SUPFAM" id="SSF55729">
    <property type="entry name" value="Acyl-CoA N-acyltransferases (Nat)"/>
    <property type="match status" value="1"/>
</dbReference>
<dbReference type="InterPro" id="IPR014729">
    <property type="entry name" value="Rossmann-like_a/b/a_fold"/>
</dbReference>
<dbReference type="InterPro" id="IPR000182">
    <property type="entry name" value="GNAT_dom"/>
</dbReference>
<dbReference type="Pfam" id="PF08218">
    <property type="entry name" value="Citrate_ly_lig"/>
    <property type="match status" value="1"/>
</dbReference>
<feature type="domain" description="N-acetyltransferase" evidence="4">
    <location>
        <begin position="1"/>
        <end position="125"/>
    </location>
</feature>
<dbReference type="Gene3D" id="3.40.50.620">
    <property type="entry name" value="HUPs"/>
    <property type="match status" value="1"/>
</dbReference>
<evidence type="ECO:0000313" key="6">
    <source>
        <dbReference type="Proteomes" id="UP000662904"/>
    </source>
</evidence>